<evidence type="ECO:0000256" key="4">
    <source>
        <dbReference type="PIRSR" id="PIRSR000097-3"/>
    </source>
</evidence>
<dbReference type="FunFam" id="3.20.20.100:FF:000002">
    <property type="entry name" value="2,5-diketo-D-gluconic acid reductase A"/>
    <property type="match status" value="1"/>
</dbReference>
<dbReference type="OMA" id="VHWPSEG"/>
<evidence type="ECO:0000256" key="1">
    <source>
        <dbReference type="ARBA" id="ARBA00023002"/>
    </source>
</evidence>
<dbReference type="PANTHER" id="PTHR11732">
    <property type="entry name" value="ALDO/KETO REDUCTASE"/>
    <property type="match status" value="1"/>
</dbReference>
<sequence>MPAIGYGTWLSKPGEVYAGTKKAIELGYRHIDEAWVYKNEAEVGKAIKEVIAEGTVAARADLWITSKLWQCHHRTELVREGCLDSMTQLGVEYLDLYLMHFPVAFVPGCDEAVSADQMDDVPIEDTWRAMEKLVDEGLVRHIGVSNFEIAELKRVQAVASKPIACNQFETHPYYQRRELFEYCQSHGIAVTAHSSMGGGANAMRKFHKSPPLTDDPVIGEIAAKHGTSPHVVLLAWGLRRPMAIIPKSVTPKRIQANKDEVLALQLDEDDLAKIAGLDKPGLDGCYCHPRTPWLGRSEFTGDTKHYYG</sequence>
<feature type="binding site" evidence="3">
    <location>
        <position position="100"/>
    </location>
    <ligand>
        <name>substrate</name>
    </ligand>
</feature>
<organism evidence="6 7">
    <name type="scientific">Emiliania huxleyi (strain CCMP1516)</name>
    <dbReference type="NCBI Taxonomy" id="280463"/>
    <lineage>
        <taxon>Eukaryota</taxon>
        <taxon>Haptista</taxon>
        <taxon>Haptophyta</taxon>
        <taxon>Prymnesiophyceae</taxon>
        <taxon>Isochrysidales</taxon>
        <taxon>Noelaerhabdaceae</taxon>
        <taxon>Emiliania</taxon>
    </lineage>
</organism>
<dbReference type="GeneID" id="17272156"/>
<dbReference type="GO" id="GO:0016616">
    <property type="term" value="F:oxidoreductase activity, acting on the CH-OH group of donors, NAD or NADP as acceptor"/>
    <property type="evidence" value="ECO:0007669"/>
    <property type="project" value="UniProtKB-ARBA"/>
</dbReference>
<dbReference type="RefSeq" id="XP_005779039.1">
    <property type="nucleotide sequence ID" value="XM_005778982.1"/>
</dbReference>
<evidence type="ECO:0000313" key="6">
    <source>
        <dbReference type="EnsemblProtists" id="EOD26610"/>
    </source>
</evidence>
<dbReference type="InterPro" id="IPR023210">
    <property type="entry name" value="NADP_OxRdtase_dom"/>
</dbReference>
<evidence type="ECO:0000256" key="3">
    <source>
        <dbReference type="PIRSR" id="PIRSR000097-2"/>
    </source>
</evidence>
<dbReference type="InterPro" id="IPR036812">
    <property type="entry name" value="NAD(P)_OxRdtase_dom_sf"/>
</dbReference>
<dbReference type="EnsemblProtists" id="EOD26610">
    <property type="protein sequence ID" value="EOD26610"/>
    <property type="gene ID" value="EMIHUDRAFT_310116"/>
</dbReference>
<evidence type="ECO:0000256" key="2">
    <source>
        <dbReference type="PIRSR" id="PIRSR000097-1"/>
    </source>
</evidence>
<protein>
    <recommendedName>
        <fullName evidence="5">NADP-dependent oxidoreductase domain-containing protein</fullName>
    </recommendedName>
</protein>
<dbReference type="STRING" id="2903.R1EIX1"/>
<reference evidence="7" key="1">
    <citation type="journal article" date="2013" name="Nature">
        <title>Pan genome of the phytoplankton Emiliania underpins its global distribution.</title>
        <authorList>
            <person name="Read B.A."/>
            <person name="Kegel J."/>
            <person name="Klute M.J."/>
            <person name="Kuo A."/>
            <person name="Lefebvre S.C."/>
            <person name="Maumus F."/>
            <person name="Mayer C."/>
            <person name="Miller J."/>
            <person name="Monier A."/>
            <person name="Salamov A."/>
            <person name="Young J."/>
            <person name="Aguilar M."/>
            <person name="Claverie J.M."/>
            <person name="Frickenhaus S."/>
            <person name="Gonzalez K."/>
            <person name="Herman E.K."/>
            <person name="Lin Y.C."/>
            <person name="Napier J."/>
            <person name="Ogata H."/>
            <person name="Sarno A.F."/>
            <person name="Shmutz J."/>
            <person name="Schroeder D."/>
            <person name="de Vargas C."/>
            <person name="Verret F."/>
            <person name="von Dassow P."/>
            <person name="Valentin K."/>
            <person name="Van de Peer Y."/>
            <person name="Wheeler G."/>
            <person name="Dacks J.B."/>
            <person name="Delwiche C.F."/>
            <person name="Dyhrman S.T."/>
            <person name="Glockner G."/>
            <person name="John U."/>
            <person name="Richards T."/>
            <person name="Worden A.Z."/>
            <person name="Zhang X."/>
            <person name="Grigoriev I.V."/>
            <person name="Allen A.E."/>
            <person name="Bidle K."/>
            <person name="Borodovsky M."/>
            <person name="Bowler C."/>
            <person name="Brownlee C."/>
            <person name="Cock J.M."/>
            <person name="Elias M."/>
            <person name="Gladyshev V.N."/>
            <person name="Groth M."/>
            <person name="Guda C."/>
            <person name="Hadaegh A."/>
            <person name="Iglesias-Rodriguez M.D."/>
            <person name="Jenkins J."/>
            <person name="Jones B.M."/>
            <person name="Lawson T."/>
            <person name="Leese F."/>
            <person name="Lindquist E."/>
            <person name="Lobanov A."/>
            <person name="Lomsadze A."/>
            <person name="Malik S.B."/>
            <person name="Marsh M.E."/>
            <person name="Mackinder L."/>
            <person name="Mock T."/>
            <person name="Mueller-Roeber B."/>
            <person name="Pagarete A."/>
            <person name="Parker M."/>
            <person name="Probert I."/>
            <person name="Quesneville H."/>
            <person name="Raines C."/>
            <person name="Rensing S.A."/>
            <person name="Riano-Pachon D.M."/>
            <person name="Richier S."/>
            <person name="Rokitta S."/>
            <person name="Shiraiwa Y."/>
            <person name="Soanes D.M."/>
            <person name="van der Giezen M."/>
            <person name="Wahlund T.M."/>
            <person name="Williams B."/>
            <person name="Wilson W."/>
            <person name="Wolfe G."/>
            <person name="Wurch L.L."/>
        </authorList>
    </citation>
    <scope>NUCLEOTIDE SEQUENCE</scope>
</reference>
<dbReference type="PRINTS" id="PR00069">
    <property type="entry name" value="ALDKETRDTASE"/>
</dbReference>
<feature type="site" description="Lowers pKa of active site Tyr" evidence="4">
    <location>
        <position position="67"/>
    </location>
</feature>
<dbReference type="KEGG" id="ehx:EMIHUDRAFT_310116"/>
<dbReference type="eggNOG" id="KOG1577">
    <property type="taxonomic scope" value="Eukaryota"/>
</dbReference>
<dbReference type="AlphaFoldDB" id="A0A0D3JSX5"/>
<dbReference type="PIRSF" id="PIRSF000097">
    <property type="entry name" value="AKR"/>
    <property type="match status" value="1"/>
</dbReference>
<feature type="active site" description="Proton donor" evidence="2">
    <location>
        <position position="37"/>
    </location>
</feature>
<proteinExistence type="predicted"/>
<dbReference type="PROSITE" id="PS00062">
    <property type="entry name" value="ALDOKETO_REDUCTASE_2"/>
    <property type="match status" value="1"/>
</dbReference>
<dbReference type="Gene3D" id="3.20.20.100">
    <property type="entry name" value="NADP-dependent oxidoreductase domain"/>
    <property type="match status" value="1"/>
</dbReference>
<feature type="domain" description="NADP-dependent oxidoreductase" evidence="5">
    <location>
        <begin position="4"/>
        <end position="278"/>
    </location>
</feature>
<dbReference type="Proteomes" id="UP000013827">
    <property type="component" value="Unassembled WGS sequence"/>
</dbReference>
<keyword evidence="1" id="KW-0560">Oxidoreductase</keyword>
<dbReference type="PaxDb" id="2903-EOD26610"/>
<dbReference type="Pfam" id="PF00248">
    <property type="entry name" value="Aldo_ket_red"/>
    <property type="match status" value="1"/>
</dbReference>
<accession>A0A0D3JSX5</accession>
<name>A0A0D3JSX5_EMIH1</name>
<dbReference type="InterPro" id="IPR020471">
    <property type="entry name" value="AKR"/>
</dbReference>
<dbReference type="InterPro" id="IPR018170">
    <property type="entry name" value="Aldo/ket_reductase_CS"/>
</dbReference>
<evidence type="ECO:0000259" key="5">
    <source>
        <dbReference type="Pfam" id="PF00248"/>
    </source>
</evidence>
<evidence type="ECO:0000313" key="7">
    <source>
        <dbReference type="Proteomes" id="UP000013827"/>
    </source>
</evidence>
<dbReference type="SUPFAM" id="SSF51430">
    <property type="entry name" value="NAD(P)-linked oxidoreductase"/>
    <property type="match status" value="1"/>
</dbReference>
<dbReference type="HOGENOM" id="CLU_023205_0_0_1"/>
<keyword evidence="7" id="KW-1185">Reference proteome</keyword>
<reference evidence="6" key="2">
    <citation type="submission" date="2024-10" db="UniProtKB">
        <authorList>
            <consortium name="EnsemblProtists"/>
        </authorList>
    </citation>
    <scope>IDENTIFICATION</scope>
</reference>